<proteinExistence type="predicted"/>
<reference evidence="1" key="1">
    <citation type="journal article" date="2021" name="Proc. Natl. Acad. Sci. U.S.A.">
        <title>A Catalog of Tens of Thousands of Viruses from Human Metagenomes Reveals Hidden Associations with Chronic Diseases.</title>
        <authorList>
            <person name="Tisza M.J."/>
            <person name="Buck C.B."/>
        </authorList>
    </citation>
    <scope>NUCLEOTIDE SEQUENCE</scope>
    <source>
        <strain evidence="1">CtUXy6</strain>
    </source>
</reference>
<evidence type="ECO:0000313" key="1">
    <source>
        <dbReference type="EMBL" id="DAG02645.1"/>
    </source>
</evidence>
<sequence length="30" mass="3459">MLIITTCRHKLIIAINNNAINNFFMILLIS</sequence>
<name>A0A8S5V7G7_9CAUD</name>
<protein>
    <submittedName>
        <fullName evidence="1">Uncharacterized protein</fullName>
    </submittedName>
</protein>
<accession>A0A8S5V7G7</accession>
<dbReference type="EMBL" id="BK016212">
    <property type="protein sequence ID" value="DAG02645.1"/>
    <property type="molecule type" value="Genomic_DNA"/>
</dbReference>
<organism evidence="1">
    <name type="scientific">CrAss-like virus sp. ctUXy6</name>
    <dbReference type="NCBI Taxonomy" id="2825835"/>
    <lineage>
        <taxon>Viruses</taxon>
        <taxon>Duplodnaviria</taxon>
        <taxon>Heunggongvirae</taxon>
        <taxon>Uroviricota</taxon>
        <taxon>Caudoviricetes</taxon>
        <taxon>Crassvirales</taxon>
    </lineage>
</organism>